<keyword evidence="3" id="KW-0732">Signal</keyword>
<gene>
    <name evidence="8" type="ORF">KI387_037682</name>
</gene>
<keyword evidence="2 6" id="KW-0812">Transmembrane</keyword>
<dbReference type="PANTHER" id="PTHR47974">
    <property type="entry name" value="OS07G0415500 PROTEIN"/>
    <property type="match status" value="1"/>
</dbReference>
<sequence>PGIFSALQDPFGVNNFVLMWNDSVQYWATGVWNDIYFSQLEEIPGTYSAIRFKFDKMYLTYTLSYMEEKTSHGCCVACLNNSSCNAFAVTATATATASRVCRFLFGDLLNIRHSSAIGQYLFIWVAASDHLPTENKNKVDVVSIIVPVCTSLALAFALLITLLTRQRLLQQRKGGKDDDGEMFLRAVTYSKLQIATKNFKHRLGSGGFCSVFKGTVTNGALVAVKKLQGYTRPTEKQFHSKIETVGNI</sequence>
<comment type="caution">
    <text evidence="8">The sequence shown here is derived from an EMBL/GenBank/DDBJ whole genome shotgun (WGS) entry which is preliminary data.</text>
</comment>
<dbReference type="Proteomes" id="UP000824469">
    <property type="component" value="Unassembled WGS sequence"/>
</dbReference>
<keyword evidence="4 6" id="KW-1133">Transmembrane helix</keyword>
<dbReference type="AlphaFoldDB" id="A0AA38KXL2"/>
<evidence type="ECO:0000256" key="5">
    <source>
        <dbReference type="ARBA" id="ARBA00023136"/>
    </source>
</evidence>
<proteinExistence type="predicted"/>
<evidence type="ECO:0000256" key="1">
    <source>
        <dbReference type="ARBA" id="ARBA00004167"/>
    </source>
</evidence>
<dbReference type="PANTHER" id="PTHR47974:SF19">
    <property type="entry name" value="RECEPTOR-LIKE SERINE_THREONINE-PROTEIN KINASE"/>
    <property type="match status" value="1"/>
</dbReference>
<evidence type="ECO:0000256" key="6">
    <source>
        <dbReference type="SAM" id="Phobius"/>
    </source>
</evidence>
<keyword evidence="9" id="KW-1185">Reference proteome</keyword>
<dbReference type="EMBL" id="JAHRHJ020000007">
    <property type="protein sequence ID" value="KAH9309771.1"/>
    <property type="molecule type" value="Genomic_DNA"/>
</dbReference>
<dbReference type="InterPro" id="IPR003609">
    <property type="entry name" value="Pan_app"/>
</dbReference>
<dbReference type="Pfam" id="PF08276">
    <property type="entry name" value="PAN_2"/>
    <property type="match status" value="1"/>
</dbReference>
<dbReference type="OMA" id="LWCCKRP"/>
<dbReference type="Gene3D" id="3.30.200.20">
    <property type="entry name" value="Phosphorylase Kinase, domain 1"/>
    <property type="match status" value="1"/>
</dbReference>
<name>A0AA38KXL2_TAXCH</name>
<evidence type="ECO:0000256" key="3">
    <source>
        <dbReference type="ARBA" id="ARBA00022729"/>
    </source>
</evidence>
<accession>A0AA38KXL2</accession>
<evidence type="ECO:0000313" key="8">
    <source>
        <dbReference type="EMBL" id="KAH9309771.1"/>
    </source>
</evidence>
<comment type="subcellular location">
    <subcellularLocation>
        <location evidence="1">Membrane</location>
        <topology evidence="1">Single-pass membrane protein</topology>
    </subcellularLocation>
</comment>
<evidence type="ECO:0000259" key="7">
    <source>
        <dbReference type="Pfam" id="PF08276"/>
    </source>
</evidence>
<dbReference type="InterPro" id="IPR011009">
    <property type="entry name" value="Kinase-like_dom_sf"/>
</dbReference>
<dbReference type="GO" id="GO:0016020">
    <property type="term" value="C:membrane"/>
    <property type="evidence" value="ECO:0007669"/>
    <property type="project" value="UniProtKB-SubCell"/>
</dbReference>
<evidence type="ECO:0000313" key="9">
    <source>
        <dbReference type="Proteomes" id="UP000824469"/>
    </source>
</evidence>
<feature type="transmembrane region" description="Helical" evidence="6">
    <location>
        <begin position="141"/>
        <end position="163"/>
    </location>
</feature>
<reference evidence="8 9" key="1">
    <citation type="journal article" date="2021" name="Nat. Plants">
        <title>The Taxus genome provides insights into paclitaxel biosynthesis.</title>
        <authorList>
            <person name="Xiong X."/>
            <person name="Gou J."/>
            <person name="Liao Q."/>
            <person name="Li Y."/>
            <person name="Zhou Q."/>
            <person name="Bi G."/>
            <person name="Li C."/>
            <person name="Du R."/>
            <person name="Wang X."/>
            <person name="Sun T."/>
            <person name="Guo L."/>
            <person name="Liang H."/>
            <person name="Lu P."/>
            <person name="Wu Y."/>
            <person name="Zhang Z."/>
            <person name="Ro D.K."/>
            <person name="Shang Y."/>
            <person name="Huang S."/>
            <person name="Yan J."/>
        </authorList>
    </citation>
    <scope>NUCLEOTIDE SEQUENCE [LARGE SCALE GENOMIC DNA]</scope>
    <source>
        <strain evidence="8">Ta-2019</strain>
    </source>
</reference>
<evidence type="ECO:0000256" key="4">
    <source>
        <dbReference type="ARBA" id="ARBA00022989"/>
    </source>
</evidence>
<keyword evidence="5 6" id="KW-0472">Membrane</keyword>
<organism evidence="8 9">
    <name type="scientific">Taxus chinensis</name>
    <name type="common">Chinese yew</name>
    <name type="synonym">Taxus wallichiana var. chinensis</name>
    <dbReference type="NCBI Taxonomy" id="29808"/>
    <lineage>
        <taxon>Eukaryota</taxon>
        <taxon>Viridiplantae</taxon>
        <taxon>Streptophyta</taxon>
        <taxon>Embryophyta</taxon>
        <taxon>Tracheophyta</taxon>
        <taxon>Spermatophyta</taxon>
        <taxon>Pinopsida</taxon>
        <taxon>Pinidae</taxon>
        <taxon>Conifers II</taxon>
        <taxon>Cupressales</taxon>
        <taxon>Taxaceae</taxon>
        <taxon>Taxus</taxon>
    </lineage>
</organism>
<feature type="domain" description="Apple" evidence="7">
    <location>
        <begin position="56"/>
        <end position="110"/>
    </location>
</feature>
<evidence type="ECO:0000256" key="2">
    <source>
        <dbReference type="ARBA" id="ARBA00022692"/>
    </source>
</evidence>
<dbReference type="SUPFAM" id="SSF56112">
    <property type="entry name" value="Protein kinase-like (PK-like)"/>
    <property type="match status" value="1"/>
</dbReference>
<feature type="non-terminal residue" evidence="8">
    <location>
        <position position="1"/>
    </location>
</feature>
<protein>
    <recommendedName>
        <fullName evidence="7">Apple domain-containing protein</fullName>
    </recommendedName>
</protein>